<evidence type="ECO:0000256" key="1">
    <source>
        <dbReference type="ARBA" id="ARBA00008668"/>
    </source>
</evidence>
<dbReference type="SUPFAM" id="SSF52266">
    <property type="entry name" value="SGNH hydrolase"/>
    <property type="match status" value="1"/>
</dbReference>
<dbReference type="EMBL" id="AP019872">
    <property type="protein sequence ID" value="BBN17248.1"/>
    <property type="molecule type" value="Genomic_DNA"/>
</dbReference>
<dbReference type="Pfam" id="PF00657">
    <property type="entry name" value="Lipase_GDSL"/>
    <property type="match status" value="1"/>
</dbReference>
<reference evidence="6" key="3">
    <citation type="journal article" date="2020" name="Curr. Biol.">
        <title>Chromatin organization in early land plants reveals an ancestral association between H3K27me3, transposons, and constitutive heterochromatin.</title>
        <authorList>
            <person name="Montgomery S.A."/>
            <person name="Tanizawa Y."/>
            <person name="Galik B."/>
            <person name="Wang N."/>
            <person name="Ito T."/>
            <person name="Mochizuki T."/>
            <person name="Akimcheva S."/>
            <person name="Bowman J.L."/>
            <person name="Cognat V."/>
            <person name="Marechal-Drouard L."/>
            <person name="Ekker H."/>
            <person name="Hong S.F."/>
            <person name="Kohchi T."/>
            <person name="Lin S.S."/>
            <person name="Liu L.D."/>
            <person name="Nakamura Y."/>
            <person name="Valeeva L.R."/>
            <person name="Shakirov E.V."/>
            <person name="Shippen D.E."/>
            <person name="Wei W.L."/>
            <person name="Yagura M."/>
            <person name="Yamaoka S."/>
            <person name="Yamato K.T."/>
            <person name="Liu C."/>
            <person name="Berger F."/>
        </authorList>
    </citation>
    <scope>NUCLEOTIDE SEQUENCE [LARGE SCALE GENOMIC DNA]</scope>
    <source>
        <strain evidence="6">Tak-1</strain>
    </source>
</reference>
<sequence>MASQILPMVAAVILVSQSLWAQQALAQAEEPLVPALIIIGDSTVDVGNNNGLVTVIKSNFGPYGRDFSAGPTGRFCNGKIIPDYVAEFIGIPYPMAYLDPAAKGSAILTGINTASSASGFYEGTAKNFNVIPLSQQMVWIKDWQRQVTDQVGPARAATIFEEGIFVVSTGSNDYVNNYYLNILLQEKYNQDQYRTLLLDCTIGLLKEMYATGAKRIAVVGMPPLGCLPSQIKLRLGTNKCVDSLNQNAIDFNAALKVEVDKMMPSMPDAKIVLLDSYSYIYDAFHNPAKYGLKKTSEACCGTGTVEVAILCNEASPGTCQNADEYLFWDSFHPSSKFNAGIARYFFDTAVKAFGLVRKQK</sequence>
<evidence type="ECO:0000313" key="6">
    <source>
        <dbReference type="Proteomes" id="UP001162541"/>
    </source>
</evidence>
<dbReference type="InterPro" id="IPR050592">
    <property type="entry name" value="GDSL_lipolytic_enzyme"/>
</dbReference>
<dbReference type="InterPro" id="IPR001087">
    <property type="entry name" value="GDSL"/>
</dbReference>
<dbReference type="EMBL" id="LVLJ01000408">
    <property type="protein sequence ID" value="OAE34384.1"/>
    <property type="molecule type" value="Genomic_DNA"/>
</dbReference>
<reference evidence="4 5" key="1">
    <citation type="submission" date="2016-03" db="EMBL/GenBank/DDBJ databases">
        <title>Mechanisms controlling the formation of the plant cell surface in tip-growing cells are functionally conserved among land plants.</title>
        <authorList>
            <person name="Honkanen S."/>
            <person name="Jones V.A."/>
            <person name="Morieri G."/>
            <person name="Champion C."/>
            <person name="Hetherington A.J."/>
            <person name="Kelly S."/>
            <person name="Saint-Marcoux D."/>
            <person name="Proust H."/>
            <person name="Prescott H."/>
            <person name="Dolan L."/>
        </authorList>
    </citation>
    <scope>NUCLEOTIDE SEQUENCE [LARGE SCALE GENOMIC DNA]</scope>
    <source>
        <strain evidence="5">cv. Tak-1 and cv. Tak-2</strain>
        <tissue evidence="4">Whole gametophyte</tissue>
    </source>
</reference>
<dbReference type="PANTHER" id="PTHR45642:SF35">
    <property type="entry name" value="GDSL ESTERASE_LIPASE APG"/>
    <property type="match status" value="1"/>
</dbReference>
<dbReference type="InterPro" id="IPR036514">
    <property type="entry name" value="SGNH_hydro_sf"/>
</dbReference>
<evidence type="ECO:0000313" key="5">
    <source>
        <dbReference type="Proteomes" id="UP000077202"/>
    </source>
</evidence>
<dbReference type="GO" id="GO:0016788">
    <property type="term" value="F:hydrolase activity, acting on ester bonds"/>
    <property type="evidence" value="ECO:0007669"/>
    <property type="project" value="InterPro"/>
</dbReference>
<dbReference type="Proteomes" id="UP000077202">
    <property type="component" value="Unassembled WGS sequence"/>
</dbReference>
<dbReference type="Gene3D" id="3.40.50.1110">
    <property type="entry name" value="SGNH hydrolase"/>
    <property type="match status" value="1"/>
</dbReference>
<dbReference type="InterPro" id="IPR035669">
    <property type="entry name" value="SGNH_plant_lipase-like"/>
</dbReference>
<accession>A0A176WNF0</accession>
<evidence type="ECO:0000313" key="4">
    <source>
        <dbReference type="EMBL" id="OAE34384.1"/>
    </source>
</evidence>
<organism evidence="4 5">
    <name type="scientific">Marchantia polymorpha subsp. ruderalis</name>
    <dbReference type="NCBI Taxonomy" id="1480154"/>
    <lineage>
        <taxon>Eukaryota</taxon>
        <taxon>Viridiplantae</taxon>
        <taxon>Streptophyta</taxon>
        <taxon>Embryophyta</taxon>
        <taxon>Marchantiophyta</taxon>
        <taxon>Marchantiopsida</taxon>
        <taxon>Marchantiidae</taxon>
        <taxon>Marchantiales</taxon>
        <taxon>Marchantiaceae</taxon>
        <taxon>Marchantia</taxon>
    </lineage>
</organism>
<protein>
    <submittedName>
        <fullName evidence="4">Uncharacterized protein</fullName>
    </submittedName>
</protein>
<name>A0A176WNF0_MARPO</name>
<keyword evidence="5" id="KW-1185">Reference proteome</keyword>
<proteinExistence type="inferred from homology"/>
<dbReference type="PANTHER" id="PTHR45642">
    <property type="entry name" value="GDSL ESTERASE/LIPASE EXL3"/>
    <property type="match status" value="1"/>
</dbReference>
<dbReference type="CDD" id="cd01837">
    <property type="entry name" value="SGNH_plant_lipase_like"/>
    <property type="match status" value="1"/>
</dbReference>
<feature type="signal peptide" evidence="2">
    <location>
        <begin position="1"/>
        <end position="26"/>
    </location>
</feature>
<feature type="chain" id="PRO_5042333825" evidence="2">
    <location>
        <begin position="27"/>
        <end position="360"/>
    </location>
</feature>
<dbReference type="Proteomes" id="UP001162541">
    <property type="component" value="Chromosome 7"/>
</dbReference>
<comment type="similarity">
    <text evidence="1">Belongs to the 'GDSL' lipolytic enzyme family.</text>
</comment>
<evidence type="ECO:0000256" key="2">
    <source>
        <dbReference type="SAM" id="SignalP"/>
    </source>
</evidence>
<dbReference type="AlphaFoldDB" id="A0A176WNF0"/>
<evidence type="ECO:0000313" key="3">
    <source>
        <dbReference type="EMBL" id="BBN17248.1"/>
    </source>
</evidence>
<keyword evidence="2" id="KW-0732">Signal</keyword>
<gene>
    <name evidence="4" type="ORF">AXG93_4875s1030</name>
    <name evidence="3" type="ORF">Mp_7g13040</name>
</gene>
<reference evidence="3" key="2">
    <citation type="journal article" date="2019" name="Curr. Biol.">
        <title>Chromatin organization in early land plants reveals an ancestral association between H3K27me3, transposons, and constitutive heterochromatin.</title>
        <authorList>
            <person name="Montgomery S.A."/>
            <person name="Tanizawa Y."/>
            <person name="Galik B."/>
            <person name="Wang N."/>
            <person name="Ito T."/>
            <person name="Mochizuki T."/>
            <person name="Akimcheva S."/>
            <person name="Bowman J."/>
            <person name="Cognat V."/>
            <person name="Drouard L."/>
            <person name="Ekker H."/>
            <person name="Houng S."/>
            <person name="Kohchi T."/>
            <person name="Lin S."/>
            <person name="Liu L.D."/>
            <person name="Nakamura Y."/>
            <person name="Valeeva L.R."/>
            <person name="Shakirov E.V."/>
            <person name="Shippen D.E."/>
            <person name="Wei W."/>
            <person name="Yagura M."/>
            <person name="Yamaoka S."/>
            <person name="Yamato K.T."/>
            <person name="Liu C."/>
            <person name="Berger F."/>
        </authorList>
    </citation>
    <scope>NUCLEOTIDE SEQUENCE [LARGE SCALE GENOMIC DNA]</scope>
    <source>
        <strain evidence="3">Tak-1</strain>
    </source>
</reference>